<evidence type="ECO:0000313" key="7">
    <source>
        <dbReference type="EMBL" id="CAK9007583.1"/>
    </source>
</evidence>
<dbReference type="Proteomes" id="UP001642464">
    <property type="component" value="Unassembled WGS sequence"/>
</dbReference>
<evidence type="ECO:0000313" key="8">
    <source>
        <dbReference type="Proteomes" id="UP001642464"/>
    </source>
</evidence>
<dbReference type="PROSITE" id="PS51996">
    <property type="entry name" value="TR_MART"/>
    <property type="match status" value="1"/>
</dbReference>
<dbReference type="SUPFAM" id="SSF56399">
    <property type="entry name" value="ADP-ribosylation"/>
    <property type="match status" value="1"/>
</dbReference>
<accession>A0ABP0IZT5</accession>
<feature type="non-terminal residue" evidence="7">
    <location>
        <position position="1"/>
    </location>
</feature>
<proteinExistence type="inferred from homology"/>
<evidence type="ECO:0000256" key="2">
    <source>
        <dbReference type="ARBA" id="ARBA00022676"/>
    </source>
</evidence>
<evidence type="ECO:0000256" key="3">
    <source>
        <dbReference type="ARBA" id="ARBA00022679"/>
    </source>
</evidence>
<keyword evidence="6" id="KW-0520">NAD</keyword>
<evidence type="ECO:0000256" key="5">
    <source>
        <dbReference type="ARBA" id="ARBA00047597"/>
    </source>
</evidence>
<comment type="catalytic activity">
    <reaction evidence="5 6">
        <text>L-arginyl-[protein] + NAD(+) = N(omega)-(ADP-D-ribosyl)-L-arginyl-[protein] + nicotinamide + H(+)</text>
        <dbReference type="Rhea" id="RHEA:19149"/>
        <dbReference type="Rhea" id="RHEA-COMP:10532"/>
        <dbReference type="Rhea" id="RHEA-COMP:15087"/>
        <dbReference type="ChEBI" id="CHEBI:15378"/>
        <dbReference type="ChEBI" id="CHEBI:17154"/>
        <dbReference type="ChEBI" id="CHEBI:29965"/>
        <dbReference type="ChEBI" id="CHEBI:57540"/>
        <dbReference type="ChEBI" id="CHEBI:142554"/>
        <dbReference type="EC" id="2.4.2.31"/>
    </reaction>
</comment>
<dbReference type="Pfam" id="PF01129">
    <property type="entry name" value="ART"/>
    <property type="match status" value="1"/>
</dbReference>
<sequence>DGEDRSPLSAIFQDVTVLPLDETLESLRGLVSADLAGGGEESEDGKKARELQKDFAELTEDERAMLTLYTIEMYPREKSFYYLMNAALRSSNRHEAVKPWRHAIWLLLMAMRKLPPVRDRVLQRGVKKDRKQTREGAEFVWSSFSSTTSHVGSLQAFLGTEGPRTKWLLELRSDFHAVSIQPFSLCPGEFEMLLPPNVEFLVKSTYNHGNGLTEVQCIQLEETEPLMDFSTKAPA</sequence>
<keyword evidence="4" id="KW-0548">Nucleotidyltransferase</keyword>
<comment type="similarity">
    <text evidence="1 6">Belongs to the Arg-specific ADP-ribosyltransferase family.</text>
</comment>
<evidence type="ECO:0000256" key="6">
    <source>
        <dbReference type="RuleBase" id="RU361228"/>
    </source>
</evidence>
<name>A0ABP0IZT5_9DINO</name>
<keyword evidence="3 6" id="KW-0808">Transferase</keyword>
<keyword evidence="2 6" id="KW-0328">Glycosyltransferase</keyword>
<dbReference type="EMBL" id="CAXAMM010005535">
    <property type="protein sequence ID" value="CAK9007583.1"/>
    <property type="molecule type" value="Genomic_DNA"/>
</dbReference>
<organism evidence="7 8">
    <name type="scientific">Durusdinium trenchii</name>
    <dbReference type="NCBI Taxonomy" id="1381693"/>
    <lineage>
        <taxon>Eukaryota</taxon>
        <taxon>Sar</taxon>
        <taxon>Alveolata</taxon>
        <taxon>Dinophyceae</taxon>
        <taxon>Suessiales</taxon>
        <taxon>Symbiodiniaceae</taxon>
        <taxon>Durusdinium</taxon>
    </lineage>
</organism>
<dbReference type="InterPro" id="IPR000768">
    <property type="entry name" value="ART"/>
</dbReference>
<dbReference type="EC" id="2.4.2.31" evidence="6"/>
<reference evidence="7 8" key="1">
    <citation type="submission" date="2024-02" db="EMBL/GenBank/DDBJ databases">
        <authorList>
            <person name="Chen Y."/>
            <person name="Shah S."/>
            <person name="Dougan E. K."/>
            <person name="Thang M."/>
            <person name="Chan C."/>
        </authorList>
    </citation>
    <scope>NUCLEOTIDE SEQUENCE [LARGE SCALE GENOMIC DNA]</scope>
</reference>
<evidence type="ECO:0000256" key="1">
    <source>
        <dbReference type="ARBA" id="ARBA00009558"/>
    </source>
</evidence>
<dbReference type="Gene3D" id="3.90.176.10">
    <property type="entry name" value="Toxin ADP-ribosyltransferase, Chain A, domain 1"/>
    <property type="match status" value="1"/>
</dbReference>
<protein>
    <recommendedName>
        <fullName evidence="6">NAD(P)(+)--arginine ADP-ribosyltransferase</fullName>
        <ecNumber evidence="6">2.4.2.31</ecNumber>
    </recommendedName>
    <alternativeName>
        <fullName evidence="6">Mono(ADP-ribosyl)transferase</fullName>
    </alternativeName>
</protein>
<comment type="caution">
    <text evidence="7">The sequence shown here is derived from an EMBL/GenBank/DDBJ whole genome shotgun (WGS) entry which is preliminary data.</text>
</comment>
<gene>
    <name evidence="7" type="ORF">SCF082_LOCUS9515</name>
</gene>
<keyword evidence="6" id="KW-0521">NADP</keyword>
<keyword evidence="8" id="KW-1185">Reference proteome</keyword>
<evidence type="ECO:0000256" key="4">
    <source>
        <dbReference type="ARBA" id="ARBA00022695"/>
    </source>
</evidence>